<dbReference type="InterPro" id="IPR016032">
    <property type="entry name" value="Sig_transdc_resp-reg_C-effctor"/>
</dbReference>
<dbReference type="PANTHER" id="PTHR44688">
    <property type="entry name" value="DNA-BINDING TRANSCRIPTIONAL ACTIVATOR DEVR_DOSR"/>
    <property type="match status" value="1"/>
</dbReference>
<dbReference type="PROSITE" id="PS50043">
    <property type="entry name" value="HTH_LUXR_2"/>
    <property type="match status" value="1"/>
</dbReference>
<dbReference type="SMART" id="SM00421">
    <property type="entry name" value="HTH_LUXR"/>
    <property type="match status" value="1"/>
</dbReference>
<dbReference type="PANTHER" id="PTHR44688:SF16">
    <property type="entry name" value="DNA-BINDING TRANSCRIPTIONAL ACTIVATOR DEVR_DOSR"/>
    <property type="match status" value="1"/>
</dbReference>
<dbReference type="SUPFAM" id="SSF46894">
    <property type="entry name" value="C-terminal effector domain of the bipartite response regulators"/>
    <property type="match status" value="1"/>
</dbReference>
<dbReference type="Proteomes" id="UP000603317">
    <property type="component" value="Unassembled WGS sequence"/>
</dbReference>
<keyword evidence="2" id="KW-0238">DNA-binding</keyword>
<reference evidence="6" key="1">
    <citation type="journal article" date="2019" name="Int. J. Syst. Evol. Microbiol.">
        <title>The Global Catalogue of Microorganisms (GCM) 10K type strain sequencing project: providing services to taxonomists for standard genome sequencing and annotation.</title>
        <authorList>
            <consortium name="The Broad Institute Genomics Platform"/>
            <consortium name="The Broad Institute Genome Sequencing Center for Infectious Disease"/>
            <person name="Wu L."/>
            <person name="Ma J."/>
        </authorList>
    </citation>
    <scope>NUCLEOTIDE SEQUENCE [LARGE SCALE GENOMIC DNA]</scope>
    <source>
        <strain evidence="6">CGMCC 1.15297</strain>
    </source>
</reference>
<dbReference type="CDD" id="cd06170">
    <property type="entry name" value="LuxR_C_like"/>
    <property type="match status" value="1"/>
</dbReference>
<dbReference type="PRINTS" id="PR00038">
    <property type="entry name" value="HTHLUXR"/>
</dbReference>
<protein>
    <recommendedName>
        <fullName evidence="4">HTH luxR-type domain-containing protein</fullName>
    </recommendedName>
</protein>
<organism evidence="5 6">
    <name type="scientific">Blastomonas marina</name>
    <dbReference type="NCBI Taxonomy" id="1867408"/>
    <lineage>
        <taxon>Bacteria</taxon>
        <taxon>Pseudomonadati</taxon>
        <taxon>Pseudomonadota</taxon>
        <taxon>Alphaproteobacteria</taxon>
        <taxon>Sphingomonadales</taxon>
        <taxon>Sphingomonadaceae</taxon>
        <taxon>Blastomonas</taxon>
    </lineage>
</organism>
<accession>A0ABQ1F3I6</accession>
<evidence type="ECO:0000256" key="1">
    <source>
        <dbReference type="ARBA" id="ARBA00023015"/>
    </source>
</evidence>
<dbReference type="RefSeq" id="WP_188641008.1">
    <property type="nucleotide sequence ID" value="NZ_BMID01000001.1"/>
</dbReference>
<dbReference type="Gene3D" id="1.10.10.10">
    <property type="entry name" value="Winged helix-like DNA-binding domain superfamily/Winged helix DNA-binding domain"/>
    <property type="match status" value="1"/>
</dbReference>
<dbReference type="InterPro" id="IPR000792">
    <property type="entry name" value="Tscrpt_reg_LuxR_C"/>
</dbReference>
<proteinExistence type="predicted"/>
<sequence>MGAAKSAELFDFLTRLASVAPHDRAMPDAGKRYSRWFYEYLHSVGVEHCNFGGFELAAASKGEVVEFNGTRLPSAFIEEFTHDLAQDDYVLLKAQTLSPARPFASFDVGLRFLDEVEAFNPASRHVQAECARHGIGDGVAMIGNAPMAPGAQDARFFGFVFANREADGGAVARERFAELQVASFALLDRMMPRLHATVDGFGYDLSCRQRDILGMLAAGAQRQEIAHRFDIAVPTVDAHLAVLRRKLGAQTLAEAVAKGYLYGIL</sequence>
<dbReference type="InterPro" id="IPR036388">
    <property type="entry name" value="WH-like_DNA-bd_sf"/>
</dbReference>
<name>A0ABQ1F3I6_9SPHN</name>
<keyword evidence="1" id="KW-0805">Transcription regulation</keyword>
<evidence type="ECO:0000256" key="2">
    <source>
        <dbReference type="ARBA" id="ARBA00023125"/>
    </source>
</evidence>
<feature type="domain" description="HTH luxR-type" evidence="4">
    <location>
        <begin position="198"/>
        <end position="263"/>
    </location>
</feature>
<gene>
    <name evidence="5" type="ORF">GCM10010923_02880</name>
</gene>
<evidence type="ECO:0000256" key="3">
    <source>
        <dbReference type="ARBA" id="ARBA00023163"/>
    </source>
</evidence>
<comment type="caution">
    <text evidence="5">The sequence shown here is derived from an EMBL/GenBank/DDBJ whole genome shotgun (WGS) entry which is preliminary data.</text>
</comment>
<keyword evidence="6" id="KW-1185">Reference proteome</keyword>
<evidence type="ECO:0000313" key="5">
    <source>
        <dbReference type="EMBL" id="GFZ98186.1"/>
    </source>
</evidence>
<dbReference type="Pfam" id="PF00196">
    <property type="entry name" value="GerE"/>
    <property type="match status" value="1"/>
</dbReference>
<evidence type="ECO:0000313" key="6">
    <source>
        <dbReference type="Proteomes" id="UP000603317"/>
    </source>
</evidence>
<keyword evidence="3" id="KW-0804">Transcription</keyword>
<evidence type="ECO:0000259" key="4">
    <source>
        <dbReference type="PROSITE" id="PS50043"/>
    </source>
</evidence>
<dbReference type="EMBL" id="BMID01000001">
    <property type="protein sequence ID" value="GFZ98186.1"/>
    <property type="molecule type" value="Genomic_DNA"/>
</dbReference>